<feature type="transmembrane region" description="Helical" evidence="1">
    <location>
        <begin position="132"/>
        <end position="152"/>
    </location>
</feature>
<evidence type="ECO:0000256" key="1">
    <source>
        <dbReference type="SAM" id="Phobius"/>
    </source>
</evidence>
<evidence type="ECO:0000313" key="2">
    <source>
        <dbReference type="EMBL" id="HJH43837.1"/>
    </source>
</evidence>
<dbReference type="Proteomes" id="UP000789325">
    <property type="component" value="Unassembled WGS sequence"/>
</dbReference>
<feature type="transmembrane region" description="Helical" evidence="1">
    <location>
        <begin position="93"/>
        <end position="112"/>
    </location>
</feature>
<dbReference type="EMBL" id="DYZL01000182">
    <property type="protein sequence ID" value="HJH43837.1"/>
    <property type="molecule type" value="Genomic_DNA"/>
</dbReference>
<protein>
    <submittedName>
        <fullName evidence="2">Uncharacterized protein</fullName>
    </submittedName>
</protein>
<dbReference type="RefSeq" id="WP_273532898.1">
    <property type="nucleotide sequence ID" value="NZ_DBEYRC010000154.1"/>
</dbReference>
<sequence length="159" mass="16585">MDAHKQPTTKQPASAPATPRGVRAAAWGVRGAFALVFAVNVQCALAFVAQPAAYAPAYELSGAAGTAAVQGIGVAFLMWNATYPAVIAQPRRFRSLAVVVLVQQAIGLVGESCVRAGLPVGHDLLAANIERFIAFDAVGLALMAAAFVWLLAAERRSER</sequence>
<dbReference type="AlphaFoldDB" id="A0A9D2VKW1"/>
<evidence type="ECO:0000313" key="3">
    <source>
        <dbReference type="Proteomes" id="UP000789325"/>
    </source>
</evidence>
<accession>A0A9D2VKW1</accession>
<keyword evidence="1" id="KW-1133">Transmembrane helix</keyword>
<feature type="transmembrane region" description="Helical" evidence="1">
    <location>
        <begin position="32"/>
        <end position="54"/>
    </location>
</feature>
<comment type="caution">
    <text evidence="2">The sequence shown here is derived from an EMBL/GenBank/DDBJ whole genome shotgun (WGS) entry which is preliminary data.</text>
</comment>
<reference evidence="2" key="1">
    <citation type="journal article" date="2021" name="PeerJ">
        <title>Extensive microbial diversity within the chicken gut microbiome revealed by metagenomics and culture.</title>
        <authorList>
            <person name="Gilroy R."/>
            <person name="Ravi A."/>
            <person name="Getino M."/>
            <person name="Pursley I."/>
            <person name="Horton D.L."/>
            <person name="Alikhan N.F."/>
            <person name="Baker D."/>
            <person name="Gharbi K."/>
            <person name="Hall N."/>
            <person name="Watson M."/>
            <person name="Adriaenssens E.M."/>
            <person name="Foster-Nyarko E."/>
            <person name="Jarju S."/>
            <person name="Secka A."/>
            <person name="Antonio M."/>
            <person name="Oren A."/>
            <person name="Chaudhuri R.R."/>
            <person name="La Ragione R."/>
            <person name="Hildebrand F."/>
            <person name="Pallen M.J."/>
        </authorList>
    </citation>
    <scope>NUCLEOTIDE SEQUENCE</scope>
    <source>
        <strain evidence="2">USAMLcec12-2067</strain>
    </source>
</reference>
<gene>
    <name evidence="2" type="ORF">K8V16_08560</name>
</gene>
<name>A0A9D2VKW1_9ACTN</name>
<proteinExistence type="predicted"/>
<organism evidence="2 3">
    <name type="scientific">Rubneribacter badeniensis</name>
    <dbReference type="NCBI Taxonomy" id="2070688"/>
    <lineage>
        <taxon>Bacteria</taxon>
        <taxon>Bacillati</taxon>
        <taxon>Actinomycetota</taxon>
        <taxon>Coriobacteriia</taxon>
        <taxon>Eggerthellales</taxon>
        <taxon>Eggerthellaceae</taxon>
        <taxon>Rubneribacter</taxon>
    </lineage>
</organism>
<keyword evidence="1" id="KW-0472">Membrane</keyword>
<feature type="transmembrane region" description="Helical" evidence="1">
    <location>
        <begin position="60"/>
        <end position="81"/>
    </location>
</feature>
<reference evidence="2" key="2">
    <citation type="submission" date="2021-09" db="EMBL/GenBank/DDBJ databases">
        <authorList>
            <person name="Gilroy R."/>
        </authorList>
    </citation>
    <scope>NUCLEOTIDE SEQUENCE</scope>
    <source>
        <strain evidence="2">USAMLcec12-2067</strain>
    </source>
</reference>
<keyword evidence="1" id="KW-0812">Transmembrane</keyword>